<reference evidence="1" key="1">
    <citation type="submission" date="2018-05" db="EMBL/GenBank/DDBJ databases">
        <authorList>
            <person name="Lanie J.A."/>
            <person name="Ng W.-L."/>
            <person name="Kazmierczak K.M."/>
            <person name="Andrzejewski T.M."/>
            <person name="Davidsen T.M."/>
            <person name="Wayne K.J."/>
            <person name="Tettelin H."/>
            <person name="Glass J.I."/>
            <person name="Rusch D."/>
            <person name="Podicherti R."/>
            <person name="Tsui H.-C.T."/>
            <person name="Winkler M.E."/>
        </authorList>
    </citation>
    <scope>NUCLEOTIDE SEQUENCE</scope>
</reference>
<sequence>MSLSVKNNISFPSLNLLVVTLIQKKKKSINQAGHSVGVRPSPIPNLEVKPNVAVVLLRCESSREATVLVF</sequence>
<name>A0A381XEK2_9ZZZZ</name>
<organism evidence="1">
    <name type="scientific">marine metagenome</name>
    <dbReference type="NCBI Taxonomy" id="408172"/>
    <lineage>
        <taxon>unclassified sequences</taxon>
        <taxon>metagenomes</taxon>
        <taxon>ecological metagenomes</taxon>
    </lineage>
</organism>
<dbReference type="AlphaFoldDB" id="A0A381XEK2"/>
<proteinExistence type="predicted"/>
<evidence type="ECO:0000313" key="1">
    <source>
        <dbReference type="EMBL" id="SVA62962.1"/>
    </source>
</evidence>
<gene>
    <name evidence="1" type="ORF">METZ01_LOCUS115816</name>
</gene>
<dbReference type="EMBL" id="UINC01014835">
    <property type="protein sequence ID" value="SVA62962.1"/>
    <property type="molecule type" value="Genomic_DNA"/>
</dbReference>
<accession>A0A381XEK2</accession>
<protein>
    <submittedName>
        <fullName evidence="1">Uncharacterized protein</fullName>
    </submittedName>
</protein>